<feature type="compositionally biased region" description="Gly residues" evidence="1">
    <location>
        <begin position="535"/>
        <end position="544"/>
    </location>
</feature>
<feature type="compositionally biased region" description="Low complexity" evidence="1">
    <location>
        <begin position="456"/>
        <end position="470"/>
    </location>
</feature>
<proteinExistence type="predicted"/>
<accession>A0AA37KRN2</accession>
<feature type="compositionally biased region" description="Low complexity" evidence="1">
    <location>
        <begin position="478"/>
        <end position="496"/>
    </location>
</feature>
<gene>
    <name evidence="3" type="ORF">CE91St16_13120</name>
</gene>
<protein>
    <recommendedName>
        <fullName evidence="2">PSP1 C-terminal domain-containing protein</fullName>
    </recommendedName>
</protein>
<feature type="compositionally biased region" description="Low complexity" evidence="1">
    <location>
        <begin position="388"/>
        <end position="406"/>
    </location>
</feature>
<dbReference type="InterPro" id="IPR007557">
    <property type="entry name" value="PSP1_C"/>
</dbReference>
<dbReference type="EMBL" id="BQOL01000001">
    <property type="protein sequence ID" value="GKI18404.1"/>
    <property type="molecule type" value="Genomic_DNA"/>
</dbReference>
<dbReference type="RefSeq" id="WP_227042579.1">
    <property type="nucleotide sequence ID" value="NZ_AP025581.1"/>
</dbReference>
<feature type="compositionally biased region" description="Basic residues" evidence="1">
    <location>
        <begin position="370"/>
        <end position="379"/>
    </location>
</feature>
<dbReference type="GO" id="GO:0005737">
    <property type="term" value="C:cytoplasm"/>
    <property type="evidence" value="ECO:0007669"/>
    <property type="project" value="TreeGrafter"/>
</dbReference>
<evidence type="ECO:0000313" key="3">
    <source>
        <dbReference type="EMBL" id="GKI18404.1"/>
    </source>
</evidence>
<comment type="caution">
    <text evidence="3">The sequence shown here is derived from an EMBL/GenBank/DDBJ whole genome shotgun (WGS) entry which is preliminary data.</text>
</comment>
<name>A0AA37KRN2_9BACT</name>
<dbReference type="AlphaFoldDB" id="A0AA37KRN2"/>
<feature type="compositionally biased region" description="Basic and acidic residues" evidence="1">
    <location>
        <begin position="407"/>
        <end position="455"/>
    </location>
</feature>
<dbReference type="PANTHER" id="PTHR43830:SF3">
    <property type="entry name" value="PROTEIN PSP1"/>
    <property type="match status" value="1"/>
</dbReference>
<feature type="region of interest" description="Disordered" evidence="1">
    <location>
        <begin position="348"/>
        <end position="544"/>
    </location>
</feature>
<evidence type="ECO:0000259" key="2">
    <source>
        <dbReference type="PROSITE" id="PS51411"/>
    </source>
</evidence>
<evidence type="ECO:0000313" key="4">
    <source>
        <dbReference type="Proteomes" id="UP001055105"/>
    </source>
</evidence>
<dbReference type="InterPro" id="IPR047767">
    <property type="entry name" value="PSP1-like"/>
</dbReference>
<dbReference type="NCBIfam" id="NF041131">
    <property type="entry name" value="RicT_YaaT_fam"/>
    <property type="match status" value="1"/>
</dbReference>
<dbReference type="Pfam" id="PF04468">
    <property type="entry name" value="PSP1"/>
    <property type="match status" value="1"/>
</dbReference>
<sequence>MDTEKQHTKAFKPEIGRGCSFCNCGSECEAKLCDGCFKLHETAWLEEYPENLPTDIVEVRFKNTRRAFYQNVNNLPLKRGDIVAVEASPGHDIGIVSLTGDLVARQMRRTGFNPFNGEFKKIYRKAKPYDIEKWQEAIELEHETMIASRQIAADMGLNMKIGDVEYQGDKIKAIFYYIADERVDFRELIKVFAERFHIRIEMKQIGARQEAGRIGGLGACGRELCCASWMSSFSSVTTGAARVQEISLNPQKLAGQCSKLKCCMMYEYDTYVDARKEFPRLREPLQAMDGEYYLVKNDILAGTMTFSSSKDAMVNVTTLSIARVREIVSLNRAGKKVDRLQAAEDIAPAAEEPTYRSEEDSITRFDQAKRRSKRSRGKGGRQNGQDSQEAGQQAAGRQEQPDQQGRQQERRPRRNDRPRNGEGRSSEGRNNEGRNGNPERRNNGERRDGENRENRNANNGGRRGNSGSENRTGENGDTRNGNNNEARNGNTNNGNGAERREGNSRGRNNNRNRRRPNNDRPRGEGSENGNNSGNGNNGGNGANE</sequence>
<organism evidence="3 4">
    <name type="scientific">Alistipes finegoldii</name>
    <dbReference type="NCBI Taxonomy" id="214856"/>
    <lineage>
        <taxon>Bacteria</taxon>
        <taxon>Pseudomonadati</taxon>
        <taxon>Bacteroidota</taxon>
        <taxon>Bacteroidia</taxon>
        <taxon>Bacteroidales</taxon>
        <taxon>Rikenellaceae</taxon>
        <taxon>Alistipes</taxon>
    </lineage>
</organism>
<feature type="compositionally biased region" description="Basic and acidic residues" evidence="1">
    <location>
        <begin position="516"/>
        <end position="525"/>
    </location>
</feature>
<dbReference type="PANTHER" id="PTHR43830">
    <property type="entry name" value="PROTEIN PSP1"/>
    <property type="match status" value="1"/>
</dbReference>
<dbReference type="Proteomes" id="UP001055105">
    <property type="component" value="Unassembled WGS sequence"/>
</dbReference>
<reference evidence="3" key="1">
    <citation type="submission" date="2022-01" db="EMBL/GenBank/DDBJ databases">
        <title>Novel bile acid biosynthetic pathways are enriched in the microbiome of centenarians.</title>
        <authorList>
            <person name="Sato Y."/>
            <person name="Atarashi K."/>
            <person name="Plichta R.D."/>
            <person name="Arai Y."/>
            <person name="Sasajima S."/>
            <person name="Kearney M.S."/>
            <person name="Suda W."/>
            <person name="Takeshita K."/>
            <person name="Sasaki T."/>
            <person name="Okamoto S."/>
            <person name="Skelly N.A."/>
            <person name="Okamura Y."/>
            <person name="Vlamakis H."/>
            <person name="Li Y."/>
            <person name="Tanoue T."/>
            <person name="Takei H."/>
            <person name="Nittono H."/>
            <person name="Narushima S."/>
            <person name="Irie J."/>
            <person name="Itoh H."/>
            <person name="Moriya K."/>
            <person name="Sugiura Y."/>
            <person name="Suematsu M."/>
            <person name="Moritoki N."/>
            <person name="Shibata S."/>
            <person name="Littman R.D."/>
            <person name="Fischbach A.M."/>
            <person name="Uwamino Y."/>
            <person name="Inoue T."/>
            <person name="Honda A."/>
            <person name="Hattori M."/>
            <person name="Murai T."/>
            <person name="Xavier J.R."/>
            <person name="Hirose N."/>
            <person name="Honda K."/>
        </authorList>
    </citation>
    <scope>NUCLEOTIDE SEQUENCE</scope>
    <source>
        <strain evidence="3">CE91-St16</strain>
    </source>
</reference>
<feature type="compositionally biased region" description="Basic and acidic residues" evidence="1">
    <location>
        <begin position="353"/>
        <end position="369"/>
    </location>
</feature>
<dbReference type="PROSITE" id="PS51411">
    <property type="entry name" value="PSP1_C"/>
    <property type="match status" value="1"/>
</dbReference>
<evidence type="ECO:0000256" key="1">
    <source>
        <dbReference type="SAM" id="MobiDB-lite"/>
    </source>
</evidence>
<feature type="domain" description="PSP1 C-terminal" evidence="2">
    <location>
        <begin position="120"/>
        <end position="205"/>
    </location>
</feature>